<organism evidence="2 3">
    <name type="scientific">Ktedonobacter racemifer DSM 44963</name>
    <dbReference type="NCBI Taxonomy" id="485913"/>
    <lineage>
        <taxon>Bacteria</taxon>
        <taxon>Bacillati</taxon>
        <taxon>Chloroflexota</taxon>
        <taxon>Ktedonobacteria</taxon>
        <taxon>Ktedonobacterales</taxon>
        <taxon>Ktedonobacteraceae</taxon>
        <taxon>Ktedonobacter</taxon>
    </lineage>
</organism>
<accession>D6TXV1</accession>
<reference evidence="2 3" key="1">
    <citation type="journal article" date="2011" name="Stand. Genomic Sci.">
        <title>Non-contiguous finished genome sequence and contextual data of the filamentous soil bacterium Ktedonobacter racemifer type strain (SOSP1-21).</title>
        <authorList>
            <person name="Chang Y.J."/>
            <person name="Land M."/>
            <person name="Hauser L."/>
            <person name="Chertkov O."/>
            <person name="Del Rio T.G."/>
            <person name="Nolan M."/>
            <person name="Copeland A."/>
            <person name="Tice H."/>
            <person name="Cheng J.F."/>
            <person name="Lucas S."/>
            <person name="Han C."/>
            <person name="Goodwin L."/>
            <person name="Pitluck S."/>
            <person name="Ivanova N."/>
            <person name="Ovchinikova G."/>
            <person name="Pati A."/>
            <person name="Chen A."/>
            <person name="Palaniappan K."/>
            <person name="Mavromatis K."/>
            <person name="Liolios K."/>
            <person name="Brettin T."/>
            <person name="Fiebig A."/>
            <person name="Rohde M."/>
            <person name="Abt B."/>
            <person name="Goker M."/>
            <person name="Detter J.C."/>
            <person name="Woyke T."/>
            <person name="Bristow J."/>
            <person name="Eisen J.A."/>
            <person name="Markowitz V."/>
            <person name="Hugenholtz P."/>
            <person name="Kyrpides N.C."/>
            <person name="Klenk H.P."/>
            <person name="Lapidus A."/>
        </authorList>
    </citation>
    <scope>NUCLEOTIDE SEQUENCE [LARGE SCALE GENOMIC DNA]</scope>
    <source>
        <strain evidence="3">DSM 44963</strain>
    </source>
</reference>
<evidence type="ECO:0000313" key="2">
    <source>
        <dbReference type="EMBL" id="EFH83148.1"/>
    </source>
</evidence>
<keyword evidence="3" id="KW-1185">Reference proteome</keyword>
<feature type="region of interest" description="Disordered" evidence="1">
    <location>
        <begin position="1"/>
        <end position="20"/>
    </location>
</feature>
<dbReference type="STRING" id="485913.Krac_4083"/>
<dbReference type="InParanoid" id="D6TXV1"/>
<dbReference type="AlphaFoldDB" id="D6TXV1"/>
<dbReference type="RefSeq" id="WP_007913637.1">
    <property type="nucleotide sequence ID" value="NZ_ADVG01000003.1"/>
</dbReference>
<protein>
    <submittedName>
        <fullName evidence="2">Uncharacterized protein</fullName>
    </submittedName>
</protein>
<evidence type="ECO:0000256" key="1">
    <source>
        <dbReference type="SAM" id="MobiDB-lite"/>
    </source>
</evidence>
<gene>
    <name evidence="2" type="ORF">Krac_4083</name>
</gene>
<feature type="region of interest" description="Disordered" evidence="1">
    <location>
        <begin position="481"/>
        <end position="500"/>
    </location>
</feature>
<dbReference type="EMBL" id="ADVG01000003">
    <property type="protein sequence ID" value="EFH83148.1"/>
    <property type="molecule type" value="Genomic_DNA"/>
</dbReference>
<evidence type="ECO:0000313" key="3">
    <source>
        <dbReference type="Proteomes" id="UP000004508"/>
    </source>
</evidence>
<comment type="caution">
    <text evidence="2">The sequence shown here is derived from an EMBL/GenBank/DDBJ whole genome shotgun (WGS) entry which is preliminary data.</text>
</comment>
<dbReference type="OrthoDB" id="150704at2"/>
<feature type="region of interest" description="Disordered" evidence="1">
    <location>
        <begin position="439"/>
        <end position="459"/>
    </location>
</feature>
<sequence length="640" mass="71429">MTSIADGSVRIQTSSESNPTTPSWFGEVVVITAHLRKHDVLNKINEQVRFARRRFGHYDVIDFLAILFGYAISGERTPEEFYQRLQPFAVPFMALFERDRLPSRSALSRFLTALTEAPVEALRILFLDDLLARPLTPDQQAGSLRDRAGTSWIVFDIDGTREAARQRALPQTDELPPPFRRLDDVCAPGYRGRKRGEVVRTRAAISQAHSYQWLGSFGNRGNGHYREELRKGLSAIGCYLTAYQLEASHTLLRLDGQYGTGAVLTDVAGFAFVTRGKEYRVLDHPLVQARLHLPPDQVQQRPESQMVRSLYDCLQAPVGPEGISCRVVVATHPATKKKSPVGVTRAGVVYELFFTNLPQQAFTASDVVELYLHRGAFEPTLSDEDQEIDPDRWCSHTACGQETWCIVSQWVWNLRLELGHQGDPTPLRTTEFAPAIPLQSKQAATHPSSAAPASGYGPPTTATSWKTGCFTGADFPLQPDGTLRCPAGKPLHSQEQRREADGSLRVVYAASIRSCRPCPLREQCQWNGNATKKPRQVSVLLHPLAIEGKPLLWQDWSRRAHRRACIHLLRHQLVEIQAEPGNDRDPATPAPLSRAERARTRLSWAKRLARNARAHSAERVTIQLFGIPARFATSLGLVSA</sequence>
<dbReference type="eggNOG" id="ENOG5033RSV">
    <property type="taxonomic scope" value="Bacteria"/>
</dbReference>
<dbReference type="Proteomes" id="UP000004508">
    <property type="component" value="Unassembled WGS sequence"/>
</dbReference>
<name>D6TXV1_KTERA</name>
<proteinExistence type="predicted"/>